<name>A0A5N5H3S4_9ROSA</name>
<dbReference type="CDD" id="cd09272">
    <property type="entry name" value="RNase_HI_RT_Ty1"/>
    <property type="match status" value="1"/>
</dbReference>
<proteinExistence type="predicted"/>
<evidence type="ECO:0000313" key="2">
    <source>
        <dbReference type="EMBL" id="KAB2622559.1"/>
    </source>
</evidence>
<reference evidence="2 3" key="3">
    <citation type="submission" date="2019-11" db="EMBL/GenBank/DDBJ databases">
        <title>A de novo genome assembly of a pear dwarfing rootstock.</title>
        <authorList>
            <person name="Wang F."/>
            <person name="Wang J."/>
            <person name="Li S."/>
            <person name="Zhang Y."/>
            <person name="Fang M."/>
            <person name="Ma L."/>
            <person name="Zhao Y."/>
            <person name="Jiang S."/>
        </authorList>
    </citation>
    <scope>NUCLEOTIDE SEQUENCE [LARGE SCALE GENOMIC DNA]</scope>
    <source>
        <strain evidence="2">S2</strain>
        <tissue evidence="2">Leaf</tissue>
    </source>
</reference>
<evidence type="ECO:0000313" key="3">
    <source>
        <dbReference type="Proteomes" id="UP000327157"/>
    </source>
</evidence>
<reference evidence="3" key="2">
    <citation type="submission" date="2019-10" db="EMBL/GenBank/DDBJ databases">
        <title>A de novo genome assembly of a pear dwarfing rootstock.</title>
        <authorList>
            <person name="Wang F."/>
            <person name="Wang J."/>
            <person name="Li S."/>
            <person name="Zhang Y."/>
            <person name="Fang M."/>
            <person name="Ma L."/>
            <person name="Zhao Y."/>
            <person name="Jiang S."/>
        </authorList>
    </citation>
    <scope>NUCLEOTIDE SEQUENCE [LARGE SCALE GENOMIC DNA]</scope>
</reference>
<sequence>MYLAKEFEMKDLGTLKYFLGIEVARSKHGIFLSQKKYVIDLLTETGMLACKPADTPIEQNHRLGDYPDQVSANKERYQRLVGRLIYLSHTRPDIAYAVSVVSQFMHRPSEAHMDAVQRILRYLKSAPGKGLMFSNHGHQEVEGYTDADWAGSVTDRRSTSGYFTFVGGNLVTWRSKKQHVVARSSAEAEFRGMAHDVQELLWLKILLRELGFNSTKPSNLYCDNKAAISIAHNPVQHDRTKHVEVDRHFIKEKLVDGTINLPYVKSDDQLADILTKAVSSRIFHLSLSKLDIRDIYAPT</sequence>
<protein>
    <submittedName>
        <fullName evidence="2">Gag-pol polyprotein</fullName>
    </submittedName>
</protein>
<dbReference type="SUPFAM" id="SSF56672">
    <property type="entry name" value="DNA/RNA polymerases"/>
    <property type="match status" value="1"/>
</dbReference>
<dbReference type="EMBL" id="SMOL01000231">
    <property type="protein sequence ID" value="KAB2622559.1"/>
    <property type="molecule type" value="Genomic_DNA"/>
</dbReference>
<dbReference type="OrthoDB" id="1901872at2759"/>
<organism evidence="2 3">
    <name type="scientific">Pyrus ussuriensis x Pyrus communis</name>
    <dbReference type="NCBI Taxonomy" id="2448454"/>
    <lineage>
        <taxon>Eukaryota</taxon>
        <taxon>Viridiplantae</taxon>
        <taxon>Streptophyta</taxon>
        <taxon>Embryophyta</taxon>
        <taxon>Tracheophyta</taxon>
        <taxon>Spermatophyta</taxon>
        <taxon>Magnoliopsida</taxon>
        <taxon>eudicotyledons</taxon>
        <taxon>Gunneridae</taxon>
        <taxon>Pentapetalae</taxon>
        <taxon>rosids</taxon>
        <taxon>fabids</taxon>
        <taxon>Rosales</taxon>
        <taxon>Rosaceae</taxon>
        <taxon>Amygdaloideae</taxon>
        <taxon>Maleae</taxon>
        <taxon>Pyrus</taxon>
    </lineage>
</organism>
<gene>
    <name evidence="2" type="ORF">D8674_024741</name>
</gene>
<dbReference type="PANTHER" id="PTHR11439:SF467">
    <property type="entry name" value="INTEGRASE CATALYTIC DOMAIN-CONTAINING PROTEIN"/>
    <property type="match status" value="1"/>
</dbReference>
<dbReference type="AlphaFoldDB" id="A0A5N5H3S4"/>
<evidence type="ECO:0000259" key="1">
    <source>
        <dbReference type="Pfam" id="PF07727"/>
    </source>
</evidence>
<reference evidence="2 3" key="1">
    <citation type="submission" date="2019-09" db="EMBL/GenBank/DDBJ databases">
        <authorList>
            <person name="Ou C."/>
        </authorList>
    </citation>
    <scope>NUCLEOTIDE SEQUENCE [LARGE SCALE GENOMIC DNA]</scope>
    <source>
        <strain evidence="2">S2</strain>
        <tissue evidence="2">Leaf</tissue>
    </source>
</reference>
<dbReference type="PANTHER" id="PTHR11439">
    <property type="entry name" value="GAG-POL-RELATED RETROTRANSPOSON"/>
    <property type="match status" value="1"/>
</dbReference>
<dbReference type="Proteomes" id="UP000327157">
    <property type="component" value="Chromosome 4"/>
</dbReference>
<dbReference type="Pfam" id="PF07727">
    <property type="entry name" value="RVT_2"/>
    <property type="match status" value="1"/>
</dbReference>
<accession>A0A5N5H3S4</accession>
<feature type="domain" description="Reverse transcriptase Ty1/copia-type" evidence="1">
    <location>
        <begin position="3"/>
        <end position="58"/>
    </location>
</feature>
<dbReference type="InterPro" id="IPR043502">
    <property type="entry name" value="DNA/RNA_pol_sf"/>
</dbReference>
<keyword evidence="3" id="KW-1185">Reference proteome</keyword>
<comment type="caution">
    <text evidence="2">The sequence shown here is derived from an EMBL/GenBank/DDBJ whole genome shotgun (WGS) entry which is preliminary data.</text>
</comment>
<dbReference type="InterPro" id="IPR013103">
    <property type="entry name" value="RVT_2"/>
</dbReference>